<dbReference type="GO" id="GO:0003676">
    <property type="term" value="F:nucleic acid binding"/>
    <property type="evidence" value="ECO:0007669"/>
    <property type="project" value="InterPro"/>
</dbReference>
<keyword evidence="1" id="KW-0479">Metal-binding</keyword>
<dbReference type="InterPro" id="IPR039537">
    <property type="entry name" value="Retrotran_Ty1/copia-like"/>
</dbReference>
<sequence>MIKRSFTEKCLKAKTPLELVHSDLCGPMNVKARIGYEYFISFIDDYSRYGHVYLIQNKSDSFEKFKEYKAKVENESGKTIKTFRSDRGGEYMDLRFQDYLIEHGIQSQLSAPSTPQQNGVLERRNRTLLDMVRSMMSFAQLPDSFWGYALETSIYILNNVPSKDQPNGVKPIGCKWIYKRKRDQAGKVQTFKARLVAKGYTQKEGIDYEETFSPVAMIKSIRILLSIATFYDYEIWQMDVKTAFLDGHLTDIKKWLATQFQMKDLGNVPYVLSIQIVRNHKNKTLAMCQTSYIDNILSRYKMQNSKKDLLPYRYGIHLSKEQCPKTPQEVEDMSNILYASTVGSLMYAMLCTRPDICYLVGIVSRYQSNPGRDYWTVVKNILKYLIGTKDYMLVYGYKDLILTGYTDSDFQTDKDAKKFTLGSVFTLNGGAVVWRSIKQPCIANSTMEVEYVDACEAAKEAVWLKKFLTDLEVVPNMHLPITLYCDNSGAVENSREPRSHKRGKHIERKYHLKTNKFRSRGYFIKFVKYT</sequence>
<dbReference type="GO" id="GO:0046872">
    <property type="term" value="F:metal ion binding"/>
    <property type="evidence" value="ECO:0007669"/>
    <property type="project" value="UniProtKB-KW"/>
</dbReference>
<dbReference type="PROSITE" id="PS50994">
    <property type="entry name" value="INTEGRASE"/>
    <property type="match status" value="1"/>
</dbReference>
<dbReference type="EMBL" id="SSTD01015793">
    <property type="protein sequence ID" value="TYK02212.1"/>
    <property type="molecule type" value="Genomic_DNA"/>
</dbReference>
<dbReference type="InterPro" id="IPR001584">
    <property type="entry name" value="Integrase_cat-core"/>
</dbReference>
<keyword evidence="2" id="KW-0378">Hydrolase</keyword>
<dbReference type="Gene3D" id="3.30.420.10">
    <property type="entry name" value="Ribonuclease H-like superfamily/Ribonuclease H"/>
    <property type="match status" value="1"/>
</dbReference>
<dbReference type="GO" id="GO:0016787">
    <property type="term" value="F:hydrolase activity"/>
    <property type="evidence" value="ECO:0007669"/>
    <property type="project" value="UniProtKB-KW"/>
</dbReference>
<dbReference type="InterPro" id="IPR036397">
    <property type="entry name" value="RNaseH_sf"/>
</dbReference>
<dbReference type="GO" id="GO:0015074">
    <property type="term" value="P:DNA integration"/>
    <property type="evidence" value="ECO:0007669"/>
    <property type="project" value="InterPro"/>
</dbReference>
<dbReference type="Pfam" id="PF07727">
    <property type="entry name" value="RVT_2"/>
    <property type="match status" value="1"/>
</dbReference>
<accession>A0A5D3BTT1</accession>
<evidence type="ECO:0000256" key="2">
    <source>
        <dbReference type="ARBA" id="ARBA00022801"/>
    </source>
</evidence>
<feature type="domain" description="Integrase catalytic" evidence="3">
    <location>
        <begin position="12"/>
        <end position="179"/>
    </location>
</feature>
<dbReference type="PANTHER" id="PTHR42648:SF27">
    <property type="entry name" value="RNA-DIRECTED DNA POLYMERASE"/>
    <property type="match status" value="1"/>
</dbReference>
<evidence type="ECO:0000313" key="4">
    <source>
        <dbReference type="EMBL" id="KAA0038017.1"/>
    </source>
</evidence>
<dbReference type="Pfam" id="PF00665">
    <property type="entry name" value="rve"/>
    <property type="match status" value="1"/>
</dbReference>
<evidence type="ECO:0000313" key="6">
    <source>
        <dbReference type="Proteomes" id="UP000321393"/>
    </source>
</evidence>
<proteinExistence type="predicted"/>
<evidence type="ECO:0000259" key="3">
    <source>
        <dbReference type="PROSITE" id="PS50994"/>
    </source>
</evidence>
<dbReference type="PANTHER" id="PTHR42648">
    <property type="entry name" value="TRANSPOSASE, PUTATIVE-RELATED"/>
    <property type="match status" value="1"/>
</dbReference>
<evidence type="ECO:0000313" key="7">
    <source>
        <dbReference type="Proteomes" id="UP000321947"/>
    </source>
</evidence>
<dbReference type="InterPro" id="IPR012337">
    <property type="entry name" value="RNaseH-like_sf"/>
</dbReference>
<dbReference type="InterPro" id="IPR013103">
    <property type="entry name" value="RVT_2"/>
</dbReference>
<dbReference type="CDD" id="cd09272">
    <property type="entry name" value="RNase_HI_RT_Ty1"/>
    <property type="match status" value="1"/>
</dbReference>
<dbReference type="OrthoDB" id="994562at2759"/>
<gene>
    <name evidence="5" type="ORF">E5676_scaffold2454G00170</name>
    <name evidence="4" type="ORF">E6C27_scaffold36G002100</name>
</gene>
<dbReference type="Proteomes" id="UP000321393">
    <property type="component" value="Unassembled WGS sequence"/>
</dbReference>
<dbReference type="EMBL" id="SSTE01018788">
    <property type="protein sequence ID" value="KAA0038017.1"/>
    <property type="molecule type" value="Genomic_DNA"/>
</dbReference>
<dbReference type="Proteomes" id="UP000321947">
    <property type="component" value="Unassembled WGS sequence"/>
</dbReference>
<name>A0A5D3BTT1_CUCMM</name>
<dbReference type="SUPFAM" id="SSF56672">
    <property type="entry name" value="DNA/RNA polymerases"/>
    <property type="match status" value="1"/>
</dbReference>
<dbReference type="SUPFAM" id="SSF53098">
    <property type="entry name" value="Ribonuclease H-like"/>
    <property type="match status" value="1"/>
</dbReference>
<protein>
    <submittedName>
        <fullName evidence="5">Gag/pol protein</fullName>
    </submittedName>
</protein>
<reference evidence="6 7" key="1">
    <citation type="submission" date="2019-08" db="EMBL/GenBank/DDBJ databases">
        <title>Draft genome sequences of two oriental melons (Cucumis melo L. var makuwa).</title>
        <authorList>
            <person name="Kwon S.-Y."/>
        </authorList>
    </citation>
    <scope>NUCLEOTIDE SEQUENCE [LARGE SCALE GENOMIC DNA]</scope>
    <source>
        <strain evidence="7">cv. Chang Bougi</strain>
        <strain evidence="6">cv. SW 3</strain>
        <tissue evidence="5">Leaf</tissue>
    </source>
</reference>
<evidence type="ECO:0000313" key="5">
    <source>
        <dbReference type="EMBL" id="TYK02212.1"/>
    </source>
</evidence>
<organism evidence="5 7">
    <name type="scientific">Cucumis melo var. makuwa</name>
    <name type="common">Oriental melon</name>
    <dbReference type="NCBI Taxonomy" id="1194695"/>
    <lineage>
        <taxon>Eukaryota</taxon>
        <taxon>Viridiplantae</taxon>
        <taxon>Streptophyta</taxon>
        <taxon>Embryophyta</taxon>
        <taxon>Tracheophyta</taxon>
        <taxon>Spermatophyta</taxon>
        <taxon>Magnoliopsida</taxon>
        <taxon>eudicotyledons</taxon>
        <taxon>Gunneridae</taxon>
        <taxon>Pentapetalae</taxon>
        <taxon>rosids</taxon>
        <taxon>fabids</taxon>
        <taxon>Cucurbitales</taxon>
        <taxon>Cucurbitaceae</taxon>
        <taxon>Benincaseae</taxon>
        <taxon>Cucumis</taxon>
    </lineage>
</organism>
<comment type="caution">
    <text evidence="5">The sequence shown here is derived from an EMBL/GenBank/DDBJ whole genome shotgun (WGS) entry which is preliminary data.</text>
</comment>
<dbReference type="AlphaFoldDB" id="A0A5D3BTT1"/>
<evidence type="ECO:0000256" key="1">
    <source>
        <dbReference type="ARBA" id="ARBA00022723"/>
    </source>
</evidence>
<dbReference type="InterPro" id="IPR043502">
    <property type="entry name" value="DNA/RNA_pol_sf"/>
</dbReference>